<organism evidence="2 3">
    <name type="scientific">Mesomycoplasma hyopneumoniae 168-L</name>
    <dbReference type="NCBI Taxonomy" id="1116211"/>
    <lineage>
        <taxon>Bacteria</taxon>
        <taxon>Bacillati</taxon>
        <taxon>Mycoplasmatota</taxon>
        <taxon>Mycoplasmoidales</taxon>
        <taxon>Metamycoplasmataceae</taxon>
        <taxon>Mesomycoplasma</taxon>
    </lineage>
</organism>
<evidence type="ECO:0000256" key="1">
    <source>
        <dbReference type="SAM" id="Phobius"/>
    </source>
</evidence>
<name>A0ABM5NN02_MESH1</name>
<dbReference type="EMBL" id="CP003131">
    <property type="protein sequence ID" value="AGM21819.1"/>
    <property type="molecule type" value="Genomic_DNA"/>
</dbReference>
<keyword evidence="1" id="KW-1133">Transmembrane helix</keyword>
<gene>
    <name evidence="2" type="ORF">MHP168L_040</name>
</gene>
<keyword evidence="1" id="KW-0472">Membrane</keyword>
<evidence type="ECO:0000313" key="3">
    <source>
        <dbReference type="Proteomes" id="UP000013962"/>
    </source>
</evidence>
<evidence type="ECO:0000313" key="2">
    <source>
        <dbReference type="EMBL" id="AGM21819.1"/>
    </source>
</evidence>
<protein>
    <submittedName>
        <fullName evidence="2">Uncharacterized protein</fullName>
    </submittedName>
</protein>
<keyword evidence="3" id="KW-1185">Reference proteome</keyword>
<accession>A0ABM5NN02</accession>
<keyword evidence="1" id="KW-0812">Transmembrane</keyword>
<dbReference type="Proteomes" id="UP000013962">
    <property type="component" value="Chromosome"/>
</dbReference>
<feature type="transmembrane region" description="Helical" evidence="1">
    <location>
        <begin position="9"/>
        <end position="26"/>
    </location>
</feature>
<sequence length="73" mass="9014">MLPSRNDSLVNPIKIFFILEILLYFSNFKIKIITRAEIFTFIFRPSIIFYEKIQNFFKKRKNGHFFLNFSFFY</sequence>
<reference evidence="2 3" key="1">
    <citation type="journal article" date="2013" name="BMC Genomics">
        <title>Comparative genomic analyses of Mycoplasma hyopneumoniae pathogenic 168 strain and its high-passaged attenuated strain.</title>
        <authorList>
            <person name="Liu W."/>
            <person name="Xiao S."/>
            <person name="Li M."/>
            <person name="Guo S."/>
            <person name="Li S."/>
            <person name="Luo R."/>
            <person name="Feng Z."/>
            <person name="Li B."/>
            <person name="Zhou Z."/>
            <person name="Shao G."/>
            <person name="Chen H."/>
            <person name="Fang L."/>
        </authorList>
    </citation>
    <scope>NUCLEOTIDE SEQUENCE [LARGE SCALE GENOMIC DNA]</scope>
    <source>
        <strain evidence="2 3">168-L</strain>
    </source>
</reference>
<proteinExistence type="predicted"/>